<evidence type="ECO:0000256" key="3">
    <source>
        <dbReference type="ARBA" id="ARBA00022691"/>
    </source>
</evidence>
<keyword evidence="3 5" id="KW-0949">S-adenosyl-L-methionine</keyword>
<dbReference type="GO" id="GO:0005829">
    <property type="term" value="C:cytosol"/>
    <property type="evidence" value="ECO:0007669"/>
    <property type="project" value="TreeGrafter"/>
</dbReference>
<evidence type="ECO:0000256" key="4">
    <source>
        <dbReference type="ARBA" id="ARBA00022884"/>
    </source>
</evidence>
<keyword evidence="2 5" id="KW-0808">Transferase</keyword>
<dbReference type="OrthoDB" id="3616874at2"/>
<evidence type="ECO:0000256" key="2">
    <source>
        <dbReference type="ARBA" id="ARBA00022679"/>
    </source>
</evidence>
<comment type="caution">
    <text evidence="7">The sequence shown here is derived from an EMBL/GenBank/DDBJ whole genome shotgun (WGS) entry which is preliminary data.</text>
</comment>
<dbReference type="Proteomes" id="UP000282515">
    <property type="component" value="Unassembled WGS sequence"/>
</dbReference>
<dbReference type="InterPro" id="IPR001737">
    <property type="entry name" value="KsgA/Erm"/>
</dbReference>
<evidence type="ECO:0000313" key="8">
    <source>
        <dbReference type="Proteomes" id="UP000282515"/>
    </source>
</evidence>
<feature type="binding site" evidence="5">
    <location>
        <position position="44"/>
    </location>
    <ligand>
        <name>S-adenosyl-L-methionine</name>
        <dbReference type="ChEBI" id="CHEBI:59789"/>
    </ligand>
</feature>
<proteinExistence type="inferred from homology"/>
<dbReference type="GO" id="GO:0000179">
    <property type="term" value="F:rRNA (adenine-N6,N6-)-dimethyltransferase activity"/>
    <property type="evidence" value="ECO:0007669"/>
    <property type="project" value="UniProtKB-UniRule"/>
</dbReference>
<keyword evidence="1 5" id="KW-0489">Methyltransferase</keyword>
<dbReference type="PANTHER" id="PTHR11727">
    <property type="entry name" value="DIMETHYLADENOSINE TRANSFERASE"/>
    <property type="match status" value="1"/>
</dbReference>
<dbReference type="InterPro" id="IPR029063">
    <property type="entry name" value="SAM-dependent_MTases_sf"/>
</dbReference>
<reference evidence="7 8" key="1">
    <citation type="submission" date="2018-10" db="EMBL/GenBank/DDBJ databases">
        <title>Aeromicrobium sp. 9W16Y-2 whole genome shotgun sequence.</title>
        <authorList>
            <person name="Li F."/>
        </authorList>
    </citation>
    <scope>NUCLEOTIDE SEQUENCE [LARGE SCALE GENOMIC DNA]</scope>
    <source>
        <strain evidence="7 8">9W16Y-2</strain>
    </source>
</reference>
<feature type="binding site" evidence="5">
    <location>
        <position position="65"/>
    </location>
    <ligand>
        <name>S-adenosyl-L-methionine</name>
        <dbReference type="ChEBI" id="CHEBI:59789"/>
    </ligand>
</feature>
<feature type="binding site" evidence="5">
    <location>
        <position position="18"/>
    </location>
    <ligand>
        <name>S-adenosyl-L-methionine</name>
        <dbReference type="ChEBI" id="CHEBI:59789"/>
    </ligand>
</feature>
<dbReference type="PANTHER" id="PTHR11727:SF7">
    <property type="entry name" value="DIMETHYLADENOSINE TRANSFERASE-RELATED"/>
    <property type="match status" value="1"/>
</dbReference>
<evidence type="ECO:0000256" key="5">
    <source>
        <dbReference type="PROSITE-ProRule" id="PRU01026"/>
    </source>
</evidence>
<name>A0A3L8PP98_9ACTN</name>
<dbReference type="EMBL" id="RDBF01000001">
    <property type="protein sequence ID" value="RLV57216.1"/>
    <property type="molecule type" value="Genomic_DNA"/>
</dbReference>
<feature type="domain" description="Ribosomal RNA adenine methylase transferase N-terminal" evidence="6">
    <location>
        <begin position="25"/>
        <end position="182"/>
    </location>
</feature>
<keyword evidence="8" id="KW-1185">Reference proteome</keyword>
<dbReference type="SUPFAM" id="SSF53335">
    <property type="entry name" value="S-adenosyl-L-methionine-dependent methyltransferases"/>
    <property type="match status" value="1"/>
</dbReference>
<comment type="similarity">
    <text evidence="5">Belongs to the class I-like SAM-binding methyltransferase superfamily. rRNA adenine N(6)-methyltransferase family.</text>
</comment>
<evidence type="ECO:0000256" key="1">
    <source>
        <dbReference type="ARBA" id="ARBA00022603"/>
    </source>
</evidence>
<dbReference type="CDD" id="cd02440">
    <property type="entry name" value="AdoMet_MTases"/>
    <property type="match status" value="1"/>
</dbReference>
<dbReference type="AlphaFoldDB" id="A0A3L8PP98"/>
<evidence type="ECO:0000313" key="7">
    <source>
        <dbReference type="EMBL" id="RLV57216.1"/>
    </source>
</evidence>
<evidence type="ECO:0000259" key="6">
    <source>
        <dbReference type="SMART" id="SM00650"/>
    </source>
</evidence>
<feature type="binding site" evidence="5">
    <location>
        <position position="101"/>
    </location>
    <ligand>
        <name>S-adenosyl-L-methionine</name>
        <dbReference type="ChEBI" id="CHEBI:59789"/>
    </ligand>
</feature>
<sequence length="256" mass="28628">MRRTRSSAHGGRHELGQNFLQHRPTIDRMVRLVAATDGPILEIGCGDGALTRPLARLGRDLLAIDIDEHRVAGLRRTLPHVRVRRDDVMRVRLDRPVIVSNVPFHLTTPILRRLLSAPRWRDAVLLTQWEVARKRAGVGGRTMLTAQTAPWFTFALHGRVPAQAFRPVPSVDGGILTINRRQTPLIAPADRASYQRFVRAVFTGRGRGMAQILAAATGQSARRSHRALSDVGVRPAALPRDLDPHQWAALWRMTRP</sequence>
<keyword evidence="4 5" id="KW-0694">RNA-binding</keyword>
<dbReference type="InterPro" id="IPR020598">
    <property type="entry name" value="rRNA_Ade_methylase_Trfase_N"/>
</dbReference>
<dbReference type="Gene3D" id="3.40.50.150">
    <property type="entry name" value="Vaccinia Virus protein VP39"/>
    <property type="match status" value="1"/>
</dbReference>
<dbReference type="RefSeq" id="WP_121792625.1">
    <property type="nucleotide sequence ID" value="NZ_RDBF01000001.1"/>
</dbReference>
<feature type="binding site" evidence="5">
    <location>
        <position position="87"/>
    </location>
    <ligand>
        <name>S-adenosyl-L-methionine</name>
        <dbReference type="ChEBI" id="CHEBI:59789"/>
    </ligand>
</feature>
<dbReference type="Pfam" id="PF00398">
    <property type="entry name" value="RrnaAD"/>
    <property type="match status" value="1"/>
</dbReference>
<dbReference type="GO" id="GO:0003723">
    <property type="term" value="F:RNA binding"/>
    <property type="evidence" value="ECO:0007669"/>
    <property type="project" value="UniProtKB-UniRule"/>
</dbReference>
<feature type="binding site" evidence="5">
    <location>
        <position position="20"/>
    </location>
    <ligand>
        <name>S-adenosyl-L-methionine</name>
        <dbReference type="ChEBI" id="CHEBI:59789"/>
    </ligand>
</feature>
<dbReference type="NCBIfam" id="NF000499">
    <property type="entry name" value="Erm23S_rRNA_broad"/>
    <property type="match status" value="1"/>
</dbReference>
<protein>
    <submittedName>
        <fullName evidence="7">23S ribosomal RNA methyltransferase Erm</fullName>
    </submittedName>
</protein>
<dbReference type="PROSITE" id="PS51689">
    <property type="entry name" value="SAM_RNA_A_N6_MT"/>
    <property type="match status" value="1"/>
</dbReference>
<accession>A0A3L8PP98</accession>
<dbReference type="SMART" id="SM00650">
    <property type="entry name" value="rADc"/>
    <property type="match status" value="1"/>
</dbReference>
<gene>
    <name evidence="7" type="primary">erm</name>
    <name evidence="7" type="ORF">D9V41_00755</name>
</gene>
<organism evidence="7 8">
    <name type="scientific">Aeromicrobium phragmitis</name>
    <dbReference type="NCBI Taxonomy" id="2478914"/>
    <lineage>
        <taxon>Bacteria</taxon>
        <taxon>Bacillati</taxon>
        <taxon>Actinomycetota</taxon>
        <taxon>Actinomycetes</taxon>
        <taxon>Propionibacteriales</taxon>
        <taxon>Nocardioidaceae</taxon>
        <taxon>Aeromicrobium</taxon>
    </lineage>
</organism>